<dbReference type="EMBL" id="KV907516">
    <property type="protein sequence ID" value="OOF90626.1"/>
    <property type="molecule type" value="Genomic_DNA"/>
</dbReference>
<gene>
    <name evidence="2" type="ORF">ASPCADRAFT_211930</name>
</gene>
<protein>
    <recommendedName>
        <fullName evidence="1">DUF302 domain-containing protein</fullName>
    </recommendedName>
</protein>
<proteinExistence type="predicted"/>
<accession>A0A1R3R820</accession>
<feature type="non-terminal residue" evidence="2">
    <location>
        <position position="148"/>
    </location>
</feature>
<dbReference type="AlphaFoldDB" id="A0A1R3R820"/>
<keyword evidence="3" id="KW-1185">Reference proteome</keyword>
<dbReference type="OMA" id="HITVHFP"/>
<sequence length="148" mass="16315">MTLPPNTTLSTLTIRRITIHIPQPYDIVLHRFRTLVPPLQPGILRTQPSAEAIAQVIHDTNITSDFVRFAEFNHGSWVHHFLPAVSVAESKEEGGRQIHRFIFGNPVLAAPMVRESVYAAVHVPLDCGFVEEGDGSTTMVMVLPGGLV</sequence>
<dbReference type="SUPFAM" id="SSF103247">
    <property type="entry name" value="TT1751-like"/>
    <property type="match status" value="1"/>
</dbReference>
<dbReference type="VEuPathDB" id="FungiDB:ASPCADRAFT_211930"/>
<evidence type="ECO:0000313" key="2">
    <source>
        <dbReference type="EMBL" id="OOF90626.1"/>
    </source>
</evidence>
<dbReference type="OrthoDB" id="5190258at2759"/>
<reference evidence="3" key="1">
    <citation type="journal article" date="2017" name="Genome Biol.">
        <title>Comparative genomics reveals high biological diversity and specific adaptations in the industrially and medically important fungal genus Aspergillus.</title>
        <authorList>
            <person name="de Vries R.P."/>
            <person name="Riley R."/>
            <person name="Wiebenga A."/>
            <person name="Aguilar-Osorio G."/>
            <person name="Amillis S."/>
            <person name="Uchima C.A."/>
            <person name="Anderluh G."/>
            <person name="Asadollahi M."/>
            <person name="Askin M."/>
            <person name="Barry K."/>
            <person name="Battaglia E."/>
            <person name="Bayram O."/>
            <person name="Benocci T."/>
            <person name="Braus-Stromeyer S.A."/>
            <person name="Caldana C."/>
            <person name="Canovas D."/>
            <person name="Cerqueira G.C."/>
            <person name="Chen F."/>
            <person name="Chen W."/>
            <person name="Choi C."/>
            <person name="Clum A."/>
            <person name="Dos Santos R.A."/>
            <person name="Damasio A.R."/>
            <person name="Diallinas G."/>
            <person name="Emri T."/>
            <person name="Fekete E."/>
            <person name="Flipphi M."/>
            <person name="Freyberg S."/>
            <person name="Gallo A."/>
            <person name="Gournas C."/>
            <person name="Habgood R."/>
            <person name="Hainaut M."/>
            <person name="Harispe M.L."/>
            <person name="Henrissat B."/>
            <person name="Hilden K.S."/>
            <person name="Hope R."/>
            <person name="Hossain A."/>
            <person name="Karabika E."/>
            <person name="Karaffa L."/>
            <person name="Karanyi Z."/>
            <person name="Krasevec N."/>
            <person name="Kuo A."/>
            <person name="Kusch H."/>
            <person name="LaButti K."/>
            <person name="Lagendijk E.L."/>
            <person name="Lapidus A."/>
            <person name="Levasseur A."/>
            <person name="Lindquist E."/>
            <person name="Lipzen A."/>
            <person name="Logrieco A.F."/>
            <person name="MacCabe A."/>
            <person name="Maekelae M.R."/>
            <person name="Malavazi I."/>
            <person name="Melin P."/>
            <person name="Meyer V."/>
            <person name="Mielnichuk N."/>
            <person name="Miskei M."/>
            <person name="Molnar A.P."/>
            <person name="Mule G."/>
            <person name="Ngan C.Y."/>
            <person name="Orejas M."/>
            <person name="Orosz E."/>
            <person name="Ouedraogo J.P."/>
            <person name="Overkamp K.M."/>
            <person name="Park H.-S."/>
            <person name="Perrone G."/>
            <person name="Piumi F."/>
            <person name="Punt P.J."/>
            <person name="Ram A.F."/>
            <person name="Ramon A."/>
            <person name="Rauscher S."/>
            <person name="Record E."/>
            <person name="Riano-Pachon D.M."/>
            <person name="Robert V."/>
            <person name="Roehrig J."/>
            <person name="Ruller R."/>
            <person name="Salamov A."/>
            <person name="Salih N.S."/>
            <person name="Samson R.A."/>
            <person name="Sandor E."/>
            <person name="Sanguinetti M."/>
            <person name="Schuetze T."/>
            <person name="Sepcic K."/>
            <person name="Shelest E."/>
            <person name="Sherlock G."/>
            <person name="Sophianopoulou V."/>
            <person name="Squina F.M."/>
            <person name="Sun H."/>
            <person name="Susca A."/>
            <person name="Todd R.B."/>
            <person name="Tsang A."/>
            <person name="Unkles S.E."/>
            <person name="van de Wiele N."/>
            <person name="van Rossen-Uffink D."/>
            <person name="Oliveira J.V."/>
            <person name="Vesth T.C."/>
            <person name="Visser J."/>
            <person name="Yu J.-H."/>
            <person name="Zhou M."/>
            <person name="Andersen M.R."/>
            <person name="Archer D.B."/>
            <person name="Baker S.E."/>
            <person name="Benoit I."/>
            <person name="Brakhage A.A."/>
            <person name="Braus G.H."/>
            <person name="Fischer R."/>
            <person name="Frisvad J.C."/>
            <person name="Goldman G.H."/>
            <person name="Houbraken J."/>
            <person name="Oakley B."/>
            <person name="Pocsi I."/>
            <person name="Scazzocchio C."/>
            <person name="Seiboth B."/>
            <person name="vanKuyk P.A."/>
            <person name="Wortman J."/>
            <person name="Dyer P.S."/>
            <person name="Grigoriev I.V."/>
        </authorList>
    </citation>
    <scope>NUCLEOTIDE SEQUENCE [LARGE SCALE GENOMIC DNA]</scope>
    <source>
        <strain evidence="3">ITEM 5010</strain>
    </source>
</reference>
<evidence type="ECO:0000313" key="3">
    <source>
        <dbReference type="Proteomes" id="UP000188318"/>
    </source>
</evidence>
<name>A0A1R3R820_ASPC5</name>
<dbReference type="InterPro" id="IPR035923">
    <property type="entry name" value="TT1751-like_sf"/>
</dbReference>
<dbReference type="Pfam" id="PF03625">
    <property type="entry name" value="DUF302"/>
    <property type="match status" value="1"/>
</dbReference>
<evidence type="ECO:0000259" key="1">
    <source>
        <dbReference type="Pfam" id="PF03625"/>
    </source>
</evidence>
<organism evidence="2 3">
    <name type="scientific">Aspergillus carbonarius (strain ITEM 5010)</name>
    <dbReference type="NCBI Taxonomy" id="602072"/>
    <lineage>
        <taxon>Eukaryota</taxon>
        <taxon>Fungi</taxon>
        <taxon>Dikarya</taxon>
        <taxon>Ascomycota</taxon>
        <taxon>Pezizomycotina</taxon>
        <taxon>Eurotiomycetes</taxon>
        <taxon>Eurotiomycetidae</taxon>
        <taxon>Eurotiales</taxon>
        <taxon>Aspergillaceae</taxon>
        <taxon>Aspergillus</taxon>
        <taxon>Aspergillus subgen. Circumdati</taxon>
    </lineage>
</organism>
<dbReference type="Proteomes" id="UP000188318">
    <property type="component" value="Unassembled WGS sequence"/>
</dbReference>
<feature type="domain" description="DUF302" evidence="1">
    <location>
        <begin position="96"/>
        <end position="143"/>
    </location>
</feature>
<dbReference type="InterPro" id="IPR005180">
    <property type="entry name" value="DUF302"/>
</dbReference>